<keyword evidence="4 9" id="KW-0479">Metal-binding</keyword>
<keyword evidence="5 9" id="KW-0862">Zinc</keyword>
<dbReference type="SMART" id="SM01057">
    <property type="entry name" value="Carb_anhydrase"/>
    <property type="match status" value="1"/>
</dbReference>
<dbReference type="FunFam" id="3.10.200.10:FF:000003">
    <property type="entry name" value="Carbonic anhydrase 12"/>
    <property type="match status" value="1"/>
</dbReference>
<keyword evidence="6" id="KW-0325">Glycoprotein</keyword>
<name>A0A7M5UX18_9CNID</name>
<sequence length="313" mass="35052">MKLLLLIGSCLLATSQASEWDYNAEGDNGPADWGKRFPKCNDTASSSRQSPINIVVDNTKYNASLPTPEFINYDVAHATSNLIISNNGHTVVVTPKYASSDSKAQIKYKGKTYELVQFHFHWGSDSKRGSEHTIDGKHFQVEVHFVHYNTDDFNNFNEAKTEEGGLLVYAQFLKSFASSANAGYQEIVPQFEKVKYKGNTTTIPHFKFDTLLSKVPDRIYSYPGSLTTPTCDESVSWIVNSQTVEISQDQMSKFLELKSNKGETNEDLVNNYRPVQKLQQRTVETNVPGSGVTITSSFSMMLMTVLPIAYAFF</sequence>
<evidence type="ECO:0000256" key="8">
    <source>
        <dbReference type="ARBA" id="ARBA00048348"/>
    </source>
</evidence>
<dbReference type="EC" id="4.2.1.1" evidence="3 9"/>
<evidence type="ECO:0000313" key="12">
    <source>
        <dbReference type="Proteomes" id="UP000594262"/>
    </source>
</evidence>
<organism evidence="11 12">
    <name type="scientific">Clytia hemisphaerica</name>
    <dbReference type="NCBI Taxonomy" id="252671"/>
    <lineage>
        <taxon>Eukaryota</taxon>
        <taxon>Metazoa</taxon>
        <taxon>Cnidaria</taxon>
        <taxon>Hydrozoa</taxon>
        <taxon>Hydroidolina</taxon>
        <taxon>Leptothecata</taxon>
        <taxon>Obeliida</taxon>
        <taxon>Clytiidae</taxon>
        <taxon>Clytia</taxon>
    </lineage>
</organism>
<feature type="signal peptide" evidence="9">
    <location>
        <begin position="1"/>
        <end position="17"/>
    </location>
</feature>
<evidence type="ECO:0000256" key="7">
    <source>
        <dbReference type="ARBA" id="ARBA00023239"/>
    </source>
</evidence>
<dbReference type="PANTHER" id="PTHR18952">
    <property type="entry name" value="CARBONIC ANHYDRASE"/>
    <property type="match status" value="1"/>
</dbReference>
<comment type="cofactor">
    <cofactor evidence="9">
        <name>Zn(2+)</name>
        <dbReference type="ChEBI" id="CHEBI:29105"/>
    </cofactor>
</comment>
<dbReference type="GeneID" id="136807892"/>
<dbReference type="PANTHER" id="PTHR18952:SF265">
    <property type="entry name" value="CARBONIC ANHYDRASE"/>
    <property type="match status" value="1"/>
</dbReference>
<keyword evidence="7 9" id="KW-0456">Lyase</keyword>
<keyword evidence="12" id="KW-1185">Reference proteome</keyword>
<evidence type="ECO:0000256" key="3">
    <source>
        <dbReference type="ARBA" id="ARBA00012925"/>
    </source>
</evidence>
<evidence type="ECO:0000256" key="9">
    <source>
        <dbReference type="RuleBase" id="RU367011"/>
    </source>
</evidence>
<comment type="function">
    <text evidence="1 9">Reversible hydration of carbon dioxide.</text>
</comment>
<dbReference type="InterPro" id="IPR023561">
    <property type="entry name" value="Carbonic_anhydrase_a-class"/>
</dbReference>
<dbReference type="InterPro" id="IPR001148">
    <property type="entry name" value="CA_dom"/>
</dbReference>
<evidence type="ECO:0000256" key="5">
    <source>
        <dbReference type="ARBA" id="ARBA00022833"/>
    </source>
</evidence>
<evidence type="ECO:0000259" key="10">
    <source>
        <dbReference type="PROSITE" id="PS51144"/>
    </source>
</evidence>
<proteinExistence type="inferred from homology"/>
<dbReference type="EnsemblMetazoa" id="CLYHEMT005577.1">
    <property type="protein sequence ID" value="CLYHEMP005577.1"/>
    <property type="gene ID" value="CLYHEMG005577"/>
</dbReference>
<feature type="chain" id="PRO_5029945452" description="Carbonic anhydrase" evidence="9">
    <location>
        <begin position="18"/>
        <end position="313"/>
    </location>
</feature>
<dbReference type="Proteomes" id="UP000594262">
    <property type="component" value="Unplaced"/>
</dbReference>
<dbReference type="GO" id="GO:0008270">
    <property type="term" value="F:zinc ion binding"/>
    <property type="evidence" value="ECO:0007669"/>
    <property type="project" value="UniProtKB-UniRule"/>
</dbReference>
<comment type="catalytic activity">
    <reaction evidence="8 9">
        <text>hydrogencarbonate + H(+) = CO2 + H2O</text>
        <dbReference type="Rhea" id="RHEA:10748"/>
        <dbReference type="ChEBI" id="CHEBI:15377"/>
        <dbReference type="ChEBI" id="CHEBI:15378"/>
        <dbReference type="ChEBI" id="CHEBI:16526"/>
        <dbReference type="ChEBI" id="CHEBI:17544"/>
        <dbReference type="EC" id="4.2.1.1"/>
    </reaction>
</comment>
<feature type="domain" description="Alpha-carbonic anhydrase" evidence="10">
    <location>
        <begin position="18"/>
        <end position="287"/>
    </location>
</feature>
<dbReference type="SUPFAM" id="SSF51069">
    <property type="entry name" value="Carbonic anhydrase"/>
    <property type="match status" value="1"/>
</dbReference>
<dbReference type="AlphaFoldDB" id="A0A7M5UX18"/>
<reference evidence="11" key="1">
    <citation type="submission" date="2021-01" db="UniProtKB">
        <authorList>
            <consortium name="EnsemblMetazoa"/>
        </authorList>
    </citation>
    <scope>IDENTIFICATION</scope>
</reference>
<dbReference type="Pfam" id="PF00194">
    <property type="entry name" value="Carb_anhydrase"/>
    <property type="match status" value="1"/>
</dbReference>
<evidence type="ECO:0000256" key="6">
    <source>
        <dbReference type="ARBA" id="ARBA00023180"/>
    </source>
</evidence>
<evidence type="ECO:0000256" key="2">
    <source>
        <dbReference type="ARBA" id="ARBA00010718"/>
    </source>
</evidence>
<dbReference type="PROSITE" id="PS51144">
    <property type="entry name" value="ALPHA_CA_2"/>
    <property type="match status" value="1"/>
</dbReference>
<dbReference type="OrthoDB" id="5986706at2759"/>
<dbReference type="Gene3D" id="3.10.200.10">
    <property type="entry name" value="Alpha carbonic anhydrase"/>
    <property type="match status" value="1"/>
</dbReference>
<dbReference type="RefSeq" id="XP_066920610.1">
    <property type="nucleotide sequence ID" value="XM_067064509.1"/>
</dbReference>
<evidence type="ECO:0000313" key="11">
    <source>
        <dbReference type="EnsemblMetazoa" id="CLYHEMP005577.1"/>
    </source>
</evidence>
<dbReference type="InterPro" id="IPR036398">
    <property type="entry name" value="CA_dom_sf"/>
</dbReference>
<dbReference type="CDD" id="cd00326">
    <property type="entry name" value="alpha_CA"/>
    <property type="match status" value="1"/>
</dbReference>
<keyword evidence="9" id="KW-0732">Signal</keyword>
<dbReference type="InterPro" id="IPR018338">
    <property type="entry name" value="Carbonic_anhydrase_a-class_CS"/>
</dbReference>
<evidence type="ECO:0000256" key="1">
    <source>
        <dbReference type="ARBA" id="ARBA00002904"/>
    </source>
</evidence>
<accession>A0A7M5UX18</accession>
<dbReference type="PROSITE" id="PS00162">
    <property type="entry name" value="ALPHA_CA_1"/>
    <property type="match status" value="1"/>
</dbReference>
<protein>
    <recommendedName>
        <fullName evidence="3 9">Carbonic anhydrase</fullName>
        <ecNumber evidence="3 9">4.2.1.1</ecNumber>
    </recommendedName>
</protein>
<dbReference type="GO" id="GO:0004089">
    <property type="term" value="F:carbonate dehydratase activity"/>
    <property type="evidence" value="ECO:0007669"/>
    <property type="project" value="UniProtKB-UniRule"/>
</dbReference>
<evidence type="ECO:0000256" key="4">
    <source>
        <dbReference type="ARBA" id="ARBA00022723"/>
    </source>
</evidence>
<comment type="similarity">
    <text evidence="2 9">Belongs to the alpha-carbonic anhydrase family.</text>
</comment>